<name>A0A0W8G2T7_9ZZZZ</name>
<evidence type="ECO:0000256" key="9">
    <source>
        <dbReference type="ARBA" id="ARBA00022989"/>
    </source>
</evidence>
<dbReference type="SUPFAM" id="SSF52172">
    <property type="entry name" value="CheY-like"/>
    <property type="match status" value="1"/>
</dbReference>
<proteinExistence type="predicted"/>
<accession>A0A0W8G2T7</accession>
<dbReference type="CDD" id="cd12913">
    <property type="entry name" value="PDC1_MCP_like"/>
    <property type="match status" value="1"/>
</dbReference>
<dbReference type="InterPro" id="IPR003661">
    <property type="entry name" value="HisK_dim/P_dom"/>
</dbReference>
<dbReference type="EC" id="2.7.13.3" evidence="3"/>
<dbReference type="InterPro" id="IPR003594">
    <property type="entry name" value="HATPase_dom"/>
</dbReference>
<comment type="caution">
    <text evidence="15">The sequence shown here is derived from an EMBL/GenBank/DDBJ whole genome shotgun (WGS) entry which is preliminary data.</text>
</comment>
<sequence>MRLQTKTLALFAVSGVLILTLVGTIQYEVLKSRTFADIDRQISKQLEHLDFALTRFLTDVENDLLILAADARVRTPHDGDFTSFLDADERAFVYRIGPREQDIIDLFQSFRHYHPHVNSVYMGRENGSFVRSHKRSSPTPYDPRTRPWYQLAKDHPDAARRTPPYRSLTTPDVNIGVVVPMRDAEGKLFGVLGADITLANLTEYLTDFSISHGGQALLLDSEGIVLAGQDSSLLFQNVQDIFPDGVRLLLTGGGGHVVFEEASGRRHAYVHVSPETGWTLVALVDERIIQKDIRTVVVRSLIILAATIGLLSLVTLLGLYSSILSPLAALTKGTRHIRETGDLNYRLQVRRRDEIHDLGQAFNQMLESMQLAEARLKESHEALQKERDLLEDRVRTRTAELEEANASLLTEIEVRKKAEEAAEEASRTKSLFLANMSHEIRTPLNAILGFTQLLLRDPQMRPGQRRSVDTVYRSGEHLLLLLNSILEMSKIEAGRMTLQEESFDLHAMLDDLEAMFLVLTRNKGISLEFAVDREVPRWIVADEQKVHQVLNNLLGNAVKFTDQGGVVLRAGMLPGEDAAGPGRAGDGKPRQVLSFEVEDTGPGIPAEAIHTVFSHFEQLDPGKRKKGGTGLGLAIAKAYVEFMGGSIAIQSQPGTGSVFRFTVPMVPGTPGQDRPGGRLHRVSRLRPGQGERRVLVVDDNETNREILVRLLEDAGFAVREAGDGRDACRVYGQWHPHLVLLDMIMPEMDGFAVLGHIRDMDGPGAPPVIAVTASVLMEEKERVLACGAAAFLKKPFKVEDLFDLIKKHLGVEFLDEESPEPDDTAMPPCGEELDPARISRLPAERVAALREAALSLDVENLREHIAGLGPEHAAVAKGLLTLVEGYRFEKLQELLREGNAS</sequence>
<dbReference type="Pfam" id="PF02743">
    <property type="entry name" value="dCache_1"/>
    <property type="match status" value="1"/>
</dbReference>
<dbReference type="InterPro" id="IPR036097">
    <property type="entry name" value="HisK_dim/P_sf"/>
</dbReference>
<reference evidence="15" key="1">
    <citation type="journal article" date="2015" name="Proc. Natl. Acad. Sci. U.S.A.">
        <title>Networks of energetic and metabolic interactions define dynamics in microbial communities.</title>
        <authorList>
            <person name="Embree M."/>
            <person name="Liu J.K."/>
            <person name="Al-Bassam M.M."/>
            <person name="Zengler K."/>
        </authorList>
    </citation>
    <scope>NUCLEOTIDE SEQUENCE</scope>
</reference>
<dbReference type="Pfam" id="PF02518">
    <property type="entry name" value="HATPase_c"/>
    <property type="match status" value="1"/>
</dbReference>
<evidence type="ECO:0000256" key="11">
    <source>
        <dbReference type="SAM" id="Coils"/>
    </source>
</evidence>
<dbReference type="SUPFAM" id="SSF158472">
    <property type="entry name" value="HAMP domain-like"/>
    <property type="match status" value="1"/>
</dbReference>
<feature type="domain" description="Response regulatory" evidence="13">
    <location>
        <begin position="693"/>
        <end position="809"/>
    </location>
</feature>
<evidence type="ECO:0000256" key="10">
    <source>
        <dbReference type="ARBA" id="ARBA00023136"/>
    </source>
</evidence>
<dbReference type="PANTHER" id="PTHR43047:SF72">
    <property type="entry name" value="OSMOSENSING HISTIDINE PROTEIN KINASE SLN1"/>
    <property type="match status" value="1"/>
</dbReference>
<evidence type="ECO:0000256" key="4">
    <source>
        <dbReference type="ARBA" id="ARBA00022475"/>
    </source>
</evidence>
<feature type="coiled-coil region" evidence="11">
    <location>
        <begin position="366"/>
        <end position="400"/>
    </location>
</feature>
<dbReference type="CDD" id="cd16922">
    <property type="entry name" value="HATPase_EvgS-ArcB-TorS-like"/>
    <property type="match status" value="1"/>
</dbReference>
<keyword evidence="6" id="KW-0808">Transferase</keyword>
<dbReference type="SMART" id="SM00448">
    <property type="entry name" value="REC"/>
    <property type="match status" value="1"/>
</dbReference>
<dbReference type="InterPro" id="IPR004358">
    <property type="entry name" value="Sig_transdc_His_kin-like_C"/>
</dbReference>
<evidence type="ECO:0000256" key="3">
    <source>
        <dbReference type="ARBA" id="ARBA00012438"/>
    </source>
</evidence>
<dbReference type="PRINTS" id="PR00344">
    <property type="entry name" value="BCTRLSENSOR"/>
</dbReference>
<dbReference type="SUPFAM" id="SSF47384">
    <property type="entry name" value="Homodimeric domain of signal transducing histidine kinase"/>
    <property type="match status" value="1"/>
</dbReference>
<dbReference type="SMART" id="SM00387">
    <property type="entry name" value="HATPase_c"/>
    <property type="match status" value="1"/>
</dbReference>
<dbReference type="CDD" id="cd06225">
    <property type="entry name" value="HAMP"/>
    <property type="match status" value="1"/>
</dbReference>
<dbReference type="PROSITE" id="PS50885">
    <property type="entry name" value="HAMP"/>
    <property type="match status" value="1"/>
</dbReference>
<dbReference type="SMART" id="SM00388">
    <property type="entry name" value="HisKA"/>
    <property type="match status" value="1"/>
</dbReference>
<dbReference type="Gene3D" id="1.10.8.500">
    <property type="entry name" value="HAMP domain in histidine kinase"/>
    <property type="match status" value="1"/>
</dbReference>
<dbReference type="Gene3D" id="1.10.287.130">
    <property type="match status" value="1"/>
</dbReference>
<dbReference type="EMBL" id="LNQE01000332">
    <property type="protein sequence ID" value="KUG27385.1"/>
    <property type="molecule type" value="Genomic_DNA"/>
</dbReference>
<feature type="domain" description="HAMP" evidence="14">
    <location>
        <begin position="321"/>
        <end position="374"/>
    </location>
</feature>
<keyword evidence="11" id="KW-0175">Coiled coil</keyword>
<dbReference type="GO" id="GO:0000155">
    <property type="term" value="F:phosphorelay sensor kinase activity"/>
    <property type="evidence" value="ECO:0007669"/>
    <property type="project" value="InterPro"/>
</dbReference>
<dbReference type="InterPro" id="IPR005467">
    <property type="entry name" value="His_kinase_dom"/>
</dbReference>
<evidence type="ECO:0000256" key="8">
    <source>
        <dbReference type="ARBA" id="ARBA00022777"/>
    </source>
</evidence>
<dbReference type="AlphaFoldDB" id="A0A0W8G2T7"/>
<evidence type="ECO:0000256" key="6">
    <source>
        <dbReference type="ARBA" id="ARBA00022679"/>
    </source>
</evidence>
<dbReference type="InterPro" id="IPR001789">
    <property type="entry name" value="Sig_transdc_resp-reg_receiver"/>
</dbReference>
<dbReference type="InterPro" id="IPR033479">
    <property type="entry name" value="dCache_1"/>
</dbReference>
<dbReference type="PANTHER" id="PTHR43047">
    <property type="entry name" value="TWO-COMPONENT HISTIDINE PROTEIN KINASE"/>
    <property type="match status" value="1"/>
</dbReference>
<dbReference type="InterPro" id="IPR036890">
    <property type="entry name" value="HATPase_C_sf"/>
</dbReference>
<dbReference type="CDD" id="cd12912">
    <property type="entry name" value="PDC2_MCP_like"/>
    <property type="match status" value="1"/>
</dbReference>
<dbReference type="SUPFAM" id="SSF55874">
    <property type="entry name" value="ATPase domain of HSP90 chaperone/DNA topoisomerase II/histidine kinase"/>
    <property type="match status" value="1"/>
</dbReference>
<dbReference type="GO" id="GO:0005886">
    <property type="term" value="C:plasma membrane"/>
    <property type="evidence" value="ECO:0007669"/>
    <property type="project" value="UniProtKB-SubCell"/>
</dbReference>
<evidence type="ECO:0000256" key="5">
    <source>
        <dbReference type="ARBA" id="ARBA00022553"/>
    </source>
</evidence>
<evidence type="ECO:0000256" key="2">
    <source>
        <dbReference type="ARBA" id="ARBA00004651"/>
    </source>
</evidence>
<evidence type="ECO:0000259" key="12">
    <source>
        <dbReference type="PROSITE" id="PS50109"/>
    </source>
</evidence>
<dbReference type="SMART" id="SM00304">
    <property type="entry name" value="HAMP"/>
    <property type="match status" value="1"/>
</dbReference>
<evidence type="ECO:0000259" key="14">
    <source>
        <dbReference type="PROSITE" id="PS50885"/>
    </source>
</evidence>
<dbReference type="CDD" id="cd17546">
    <property type="entry name" value="REC_hyHK_CKI1_RcsC-like"/>
    <property type="match status" value="1"/>
</dbReference>
<dbReference type="CDD" id="cd00082">
    <property type="entry name" value="HisKA"/>
    <property type="match status" value="1"/>
</dbReference>
<keyword evidence="10" id="KW-0472">Membrane</keyword>
<keyword evidence="4" id="KW-1003">Cell membrane</keyword>
<evidence type="ECO:0000313" key="15">
    <source>
        <dbReference type="EMBL" id="KUG27385.1"/>
    </source>
</evidence>
<evidence type="ECO:0000259" key="13">
    <source>
        <dbReference type="PROSITE" id="PS50110"/>
    </source>
</evidence>
<dbReference type="PROSITE" id="PS50110">
    <property type="entry name" value="RESPONSE_REGULATORY"/>
    <property type="match status" value="1"/>
</dbReference>
<dbReference type="Pfam" id="PF00072">
    <property type="entry name" value="Response_reg"/>
    <property type="match status" value="1"/>
</dbReference>
<keyword evidence="9" id="KW-1133">Transmembrane helix</keyword>
<keyword evidence="5" id="KW-0597">Phosphoprotein</keyword>
<dbReference type="InterPro" id="IPR003660">
    <property type="entry name" value="HAMP_dom"/>
</dbReference>
<keyword evidence="8" id="KW-0418">Kinase</keyword>
<protein>
    <recommendedName>
        <fullName evidence="3">histidine kinase</fullName>
        <ecNumber evidence="3">2.7.13.3</ecNumber>
    </recommendedName>
</protein>
<dbReference type="Gene3D" id="3.30.450.20">
    <property type="entry name" value="PAS domain"/>
    <property type="match status" value="2"/>
</dbReference>
<evidence type="ECO:0000256" key="1">
    <source>
        <dbReference type="ARBA" id="ARBA00000085"/>
    </source>
</evidence>
<dbReference type="PROSITE" id="PS50109">
    <property type="entry name" value="HIS_KIN"/>
    <property type="match status" value="1"/>
</dbReference>
<organism evidence="15">
    <name type="scientific">hydrocarbon metagenome</name>
    <dbReference type="NCBI Taxonomy" id="938273"/>
    <lineage>
        <taxon>unclassified sequences</taxon>
        <taxon>metagenomes</taxon>
        <taxon>ecological metagenomes</taxon>
    </lineage>
</organism>
<feature type="domain" description="Histidine kinase" evidence="12">
    <location>
        <begin position="435"/>
        <end position="667"/>
    </location>
</feature>
<dbReference type="SUPFAM" id="SSF103190">
    <property type="entry name" value="Sensory domain-like"/>
    <property type="match status" value="1"/>
</dbReference>
<comment type="subcellular location">
    <subcellularLocation>
        <location evidence="2">Cell membrane</location>
        <topology evidence="2">Multi-pass membrane protein</topology>
    </subcellularLocation>
</comment>
<dbReference type="GO" id="GO:0009927">
    <property type="term" value="F:histidine phosphotransfer kinase activity"/>
    <property type="evidence" value="ECO:0007669"/>
    <property type="project" value="TreeGrafter"/>
</dbReference>
<keyword evidence="7" id="KW-0812">Transmembrane</keyword>
<dbReference type="InterPro" id="IPR029151">
    <property type="entry name" value="Sensor-like_sf"/>
</dbReference>
<gene>
    <name evidence="15" type="ORF">ASZ90_002763</name>
</gene>
<dbReference type="Pfam" id="PF00672">
    <property type="entry name" value="HAMP"/>
    <property type="match status" value="1"/>
</dbReference>
<evidence type="ECO:0000256" key="7">
    <source>
        <dbReference type="ARBA" id="ARBA00022692"/>
    </source>
</evidence>
<dbReference type="InterPro" id="IPR011006">
    <property type="entry name" value="CheY-like_superfamily"/>
</dbReference>
<dbReference type="Gene3D" id="3.30.565.10">
    <property type="entry name" value="Histidine kinase-like ATPase, C-terminal domain"/>
    <property type="match status" value="1"/>
</dbReference>
<dbReference type="Pfam" id="PF00512">
    <property type="entry name" value="HisKA"/>
    <property type="match status" value="1"/>
</dbReference>
<dbReference type="FunFam" id="3.30.565.10:FF:000010">
    <property type="entry name" value="Sensor histidine kinase RcsC"/>
    <property type="match status" value="1"/>
</dbReference>
<dbReference type="Gene3D" id="3.40.50.2300">
    <property type="match status" value="1"/>
</dbReference>
<comment type="catalytic activity">
    <reaction evidence="1">
        <text>ATP + protein L-histidine = ADP + protein N-phospho-L-histidine.</text>
        <dbReference type="EC" id="2.7.13.3"/>
    </reaction>
</comment>